<gene>
    <name evidence="2" type="ORF">D7Y33_05935</name>
</gene>
<sequence>MSSKNKEQFYRGLKRAIHAGDLGAIVSLCEKQKDADEAARNAIVLAIRLDRDNVIEQLLPLLTASWQSEPLNEAAKSGRTECVARLLPFCNVESGDALILAARHGHVDTVKLLMRSCSPLEGDSQALYEASLHGHADVVLQLVLFSNAKARGSRALIAACRAGHLEVVRHLLPFSSKIQCAQRGLEAAAEHNHEAVIKFLIGAGLPDPEDTYSLGLNISAARGHAPLVRTLLWAIVRTGFTPRDFGQEALFVAAKNGHAEVVKSVMEFAHKTAYPEAALYAALRGAHDEVADLLVRRVSLDHVRELISDEDVEVRLDRSIARAGAAAQKKELRFNEKSRERECDAAAGGLPQKPHPARRL</sequence>
<dbReference type="InterPro" id="IPR002110">
    <property type="entry name" value="Ankyrin_rpt"/>
</dbReference>
<dbReference type="EMBL" id="RAUE01000010">
    <property type="protein sequence ID" value="MBA0310560.1"/>
    <property type="molecule type" value="Genomic_DNA"/>
</dbReference>
<dbReference type="SMART" id="SM00248">
    <property type="entry name" value="ANK"/>
    <property type="match status" value="5"/>
</dbReference>
<dbReference type="Gene3D" id="1.25.40.20">
    <property type="entry name" value="Ankyrin repeat-containing domain"/>
    <property type="match status" value="1"/>
</dbReference>
<proteinExistence type="predicted"/>
<evidence type="ECO:0000256" key="1">
    <source>
        <dbReference type="SAM" id="MobiDB-lite"/>
    </source>
</evidence>
<dbReference type="SUPFAM" id="SSF48403">
    <property type="entry name" value="Ankyrin repeat"/>
    <property type="match status" value="1"/>
</dbReference>
<evidence type="ECO:0000313" key="2">
    <source>
        <dbReference type="EMBL" id="MBA0310560.1"/>
    </source>
</evidence>
<organism evidence="2 3">
    <name type="scientific">Stenotrophomonas maltophilia</name>
    <name type="common">Pseudomonas maltophilia</name>
    <name type="synonym">Xanthomonas maltophilia</name>
    <dbReference type="NCBI Taxonomy" id="40324"/>
    <lineage>
        <taxon>Bacteria</taxon>
        <taxon>Pseudomonadati</taxon>
        <taxon>Pseudomonadota</taxon>
        <taxon>Gammaproteobacteria</taxon>
        <taxon>Lysobacterales</taxon>
        <taxon>Lysobacteraceae</taxon>
        <taxon>Stenotrophomonas</taxon>
        <taxon>Stenotrophomonas maltophilia group</taxon>
    </lineage>
</organism>
<feature type="compositionally biased region" description="Basic and acidic residues" evidence="1">
    <location>
        <begin position="331"/>
        <end position="344"/>
    </location>
</feature>
<feature type="region of interest" description="Disordered" evidence="1">
    <location>
        <begin position="331"/>
        <end position="360"/>
    </location>
</feature>
<dbReference type="OrthoDB" id="6003230at2"/>
<reference evidence="2" key="2">
    <citation type="journal article" date="2020" name="Front. Microbiol.">
        <title>Genetic Variants of the DSF Quorum Sensing System in Stenotrophomonas maltophilia Influence Virulence and Resistance Phenotypes Among Genotypically Diverse Clinical Isolates.</title>
        <authorList>
            <person name="Yero D."/>
            <person name="Huedo P."/>
            <person name="Conchillo-Sole O."/>
            <person name="Martinez-Servat S."/>
            <person name="Mamat U."/>
            <person name="Coves X."/>
            <person name="Llanas F."/>
            <person name="Roca I."/>
            <person name="Vila J."/>
            <person name="Schaible U.E."/>
            <person name="Daura X."/>
            <person name="Gibert I."/>
        </authorList>
    </citation>
    <scope>NUCLEOTIDE SEQUENCE</scope>
    <source>
        <strain evidence="2">OG156</strain>
    </source>
</reference>
<comment type="caution">
    <text evidence="2">The sequence shown here is derived from an EMBL/GenBank/DDBJ whole genome shotgun (WGS) entry which is preliminary data.</text>
</comment>
<dbReference type="Pfam" id="PF12796">
    <property type="entry name" value="Ank_2"/>
    <property type="match status" value="3"/>
</dbReference>
<accession>A0A2J0SND8</accession>
<dbReference type="PANTHER" id="PTHR46586">
    <property type="entry name" value="ANKYRIN REPEAT-CONTAINING PROTEIN"/>
    <property type="match status" value="1"/>
</dbReference>
<dbReference type="AlphaFoldDB" id="A0A2J0SND8"/>
<protein>
    <submittedName>
        <fullName evidence="2">Ankyrin repeat domain-containing protein</fullName>
    </submittedName>
</protein>
<dbReference type="InterPro" id="IPR036770">
    <property type="entry name" value="Ankyrin_rpt-contain_sf"/>
</dbReference>
<dbReference type="RefSeq" id="WP_049429751.1">
    <property type="nucleotide sequence ID" value="NZ_CP154630.1"/>
</dbReference>
<dbReference type="PANTHER" id="PTHR46586:SF3">
    <property type="entry name" value="ANKYRIN REPEAT-CONTAINING PROTEIN"/>
    <property type="match status" value="1"/>
</dbReference>
<reference evidence="2" key="1">
    <citation type="submission" date="2018-09" db="EMBL/GenBank/DDBJ databases">
        <authorList>
            <person name="Groschel M."/>
            <person name="Kohl T."/>
            <person name="Conchillo-Sole O."/>
            <person name="Mamat U."/>
            <person name="Yero D."/>
            <person name="Niemann S."/>
            <person name="Daura X."/>
            <person name="Gibert I."/>
        </authorList>
    </citation>
    <scope>NUCLEOTIDE SEQUENCE</scope>
    <source>
        <strain evidence="2">OG156</strain>
    </source>
</reference>
<name>A0A2J0SND8_STEMA</name>
<evidence type="ECO:0000313" key="3">
    <source>
        <dbReference type="Proteomes" id="UP000822271"/>
    </source>
</evidence>
<dbReference type="InterPro" id="IPR052050">
    <property type="entry name" value="SecEffector_AnkRepeat"/>
</dbReference>
<dbReference type="Proteomes" id="UP000822271">
    <property type="component" value="Unassembled WGS sequence"/>
</dbReference>